<name>A0ABW0LLF6_9BACI</name>
<dbReference type="RefSeq" id="WP_144919465.1">
    <property type="nucleotide sequence ID" value="NZ_JBHSMC010000014.1"/>
</dbReference>
<protein>
    <recommendedName>
        <fullName evidence="3">Nuclear transport factor 2 family protein</fullName>
    </recommendedName>
</protein>
<gene>
    <name evidence="1" type="ORF">ACFPM4_11695</name>
</gene>
<keyword evidence="2" id="KW-1185">Reference proteome</keyword>
<proteinExistence type="predicted"/>
<accession>A0ABW0LLF6</accession>
<evidence type="ECO:0000313" key="2">
    <source>
        <dbReference type="Proteomes" id="UP001596147"/>
    </source>
</evidence>
<reference evidence="2" key="1">
    <citation type="journal article" date="2019" name="Int. J. Syst. Evol. Microbiol.">
        <title>The Global Catalogue of Microorganisms (GCM) 10K type strain sequencing project: providing services to taxonomists for standard genome sequencing and annotation.</title>
        <authorList>
            <consortium name="The Broad Institute Genomics Platform"/>
            <consortium name="The Broad Institute Genome Sequencing Center for Infectious Disease"/>
            <person name="Wu L."/>
            <person name="Ma J."/>
        </authorList>
    </citation>
    <scope>NUCLEOTIDE SEQUENCE [LARGE SCALE GENOMIC DNA]</scope>
    <source>
        <strain evidence="2">CGMCC 1.12237</strain>
    </source>
</reference>
<dbReference type="PROSITE" id="PS51257">
    <property type="entry name" value="PROKAR_LIPOPROTEIN"/>
    <property type="match status" value="1"/>
</dbReference>
<comment type="caution">
    <text evidence="1">The sequence shown here is derived from an EMBL/GenBank/DDBJ whole genome shotgun (WGS) entry which is preliminary data.</text>
</comment>
<sequence length="158" mass="18064">MGKKLLSVFIIVIGLIMLTACGQDDRYEEKDPEKLEEYKEIARGMIHHFNNIYTAESEEEFEDAFSIFQNPERRIDDGKKIGLYNPGLYKDAEVTISDEKITSSNTKEGTFSYTARVKTVAEKADGGESMEATEIWMMYCKKIDGEYKVTSFNIEALK</sequence>
<dbReference type="EMBL" id="JBHSMC010000014">
    <property type="protein sequence ID" value="MFC5465413.1"/>
    <property type="molecule type" value="Genomic_DNA"/>
</dbReference>
<dbReference type="Proteomes" id="UP001596147">
    <property type="component" value="Unassembled WGS sequence"/>
</dbReference>
<evidence type="ECO:0008006" key="3">
    <source>
        <dbReference type="Google" id="ProtNLM"/>
    </source>
</evidence>
<evidence type="ECO:0000313" key="1">
    <source>
        <dbReference type="EMBL" id="MFC5465413.1"/>
    </source>
</evidence>
<organism evidence="1 2">
    <name type="scientific">Lederbergia graminis</name>
    <dbReference type="NCBI Taxonomy" id="735518"/>
    <lineage>
        <taxon>Bacteria</taxon>
        <taxon>Bacillati</taxon>
        <taxon>Bacillota</taxon>
        <taxon>Bacilli</taxon>
        <taxon>Bacillales</taxon>
        <taxon>Bacillaceae</taxon>
        <taxon>Lederbergia</taxon>
    </lineage>
</organism>